<dbReference type="AlphaFoldDB" id="A0AA43QVD1"/>
<dbReference type="EMBL" id="JAPUFD010000025">
    <property type="protein sequence ID" value="MDI1493296.1"/>
    <property type="molecule type" value="Genomic_DNA"/>
</dbReference>
<comment type="caution">
    <text evidence="5">The sequence shown here is derived from an EMBL/GenBank/DDBJ whole genome shotgun (WGS) entry which is preliminary data.</text>
</comment>
<evidence type="ECO:0000256" key="4">
    <source>
        <dbReference type="PIRSR" id="PIRSR617939-2"/>
    </source>
</evidence>
<name>A0AA43QVD1_9LECA</name>
<keyword evidence="6" id="KW-1185">Reference proteome</keyword>
<accession>A0AA43QVD1</accession>
<dbReference type="EC" id="4.3.2.9" evidence="1"/>
<organism evidence="5 6">
    <name type="scientific">Ramalina farinacea</name>
    <dbReference type="NCBI Taxonomy" id="258253"/>
    <lineage>
        <taxon>Eukaryota</taxon>
        <taxon>Fungi</taxon>
        <taxon>Dikarya</taxon>
        <taxon>Ascomycota</taxon>
        <taxon>Pezizomycotina</taxon>
        <taxon>Lecanoromycetes</taxon>
        <taxon>OSLEUM clade</taxon>
        <taxon>Lecanoromycetidae</taxon>
        <taxon>Lecanorales</taxon>
        <taxon>Lecanorineae</taxon>
        <taxon>Ramalinaceae</taxon>
        <taxon>Ramalina</taxon>
    </lineage>
</organism>
<dbReference type="PANTHER" id="PTHR12935:SF0">
    <property type="entry name" value="GAMMA-GLUTAMYLCYCLOTRANSFERASE"/>
    <property type="match status" value="1"/>
</dbReference>
<sequence length="356" mass="39553">MSNEEDSRLRETSVEESALATLEKVTSRVDPAKPAFIKRKDLPEPSSTRLQATLEEHAFDLQSVTKDGLPHEIGAKQETPKTVFYLAYGSNLCAETFQGQRGVRPISALNVVVPDLSLTFDLPGIPYNEPCFANTKYRKASDAASVRSNGDAFHEDPEWPKGLVGVVYEISVKDFAHVMATEGGGAAYQDVLIDCFPLPQGADHVPAEPNATAFKAHTLYCPVYPPGKAPPGSNAKFGRPNPGYAQPSGRYLKLLMDGANEHSLPLDYRMYLSKLQPYVMTTRGQRDGAFVLNWTWIPILLKVFALQRRFTDDKGRAASWTMPIVTSVFRGIWFTYDNFFVRVFGDGERTQPVDPR</sequence>
<feature type="active site" description="Proton acceptor" evidence="3">
    <location>
        <position position="182"/>
    </location>
</feature>
<protein>
    <recommendedName>
        <fullName evidence="1">gamma-glutamylcyclotransferase</fullName>
        <ecNumber evidence="1">4.3.2.9</ecNumber>
    </recommendedName>
</protein>
<dbReference type="InterPro" id="IPR017939">
    <property type="entry name" value="G-Glutamylcylcotransferase"/>
</dbReference>
<dbReference type="PANTHER" id="PTHR12935">
    <property type="entry name" value="GAMMA-GLUTAMYLCYCLOTRANSFERASE"/>
    <property type="match status" value="1"/>
</dbReference>
<dbReference type="Proteomes" id="UP001161017">
    <property type="component" value="Unassembled WGS sequence"/>
</dbReference>
<dbReference type="Gene3D" id="3.10.490.10">
    <property type="entry name" value="Gamma-glutamyl cyclotransferase-like"/>
    <property type="match status" value="1"/>
</dbReference>
<feature type="binding site" evidence="4">
    <location>
        <position position="251"/>
    </location>
    <ligand>
        <name>substrate</name>
    </ligand>
</feature>
<feature type="binding site" evidence="4">
    <location>
        <begin position="85"/>
        <end position="90"/>
    </location>
    <ligand>
        <name>substrate</name>
    </ligand>
</feature>
<proteinExistence type="predicted"/>
<reference evidence="5" key="1">
    <citation type="journal article" date="2023" name="Genome Biol. Evol.">
        <title>First Whole Genome Sequence and Flow Cytometry Genome Size Data for the Lichen-Forming Fungus Ramalina farinacea (Ascomycota).</title>
        <authorList>
            <person name="Llewellyn T."/>
            <person name="Mian S."/>
            <person name="Hill R."/>
            <person name="Leitch I.J."/>
            <person name="Gaya E."/>
        </authorList>
    </citation>
    <scope>NUCLEOTIDE SEQUENCE</scope>
    <source>
        <strain evidence="5">LIQ254RAFAR</strain>
    </source>
</reference>
<gene>
    <name evidence="5" type="ORF">OHK93_005084</name>
</gene>
<keyword evidence="2" id="KW-0456">Lyase</keyword>
<evidence type="ECO:0000313" key="5">
    <source>
        <dbReference type="EMBL" id="MDI1493296.1"/>
    </source>
</evidence>
<evidence type="ECO:0000256" key="3">
    <source>
        <dbReference type="PIRSR" id="PIRSR617939-1"/>
    </source>
</evidence>
<evidence type="ECO:0000256" key="2">
    <source>
        <dbReference type="ARBA" id="ARBA00023239"/>
    </source>
</evidence>
<dbReference type="GO" id="GO:0003839">
    <property type="term" value="F:gamma-glutamylcyclotransferase activity"/>
    <property type="evidence" value="ECO:0007669"/>
    <property type="project" value="UniProtKB-EC"/>
</dbReference>
<evidence type="ECO:0000313" key="6">
    <source>
        <dbReference type="Proteomes" id="UP001161017"/>
    </source>
</evidence>
<evidence type="ECO:0000256" key="1">
    <source>
        <dbReference type="ARBA" id="ARBA00012346"/>
    </source>
</evidence>